<evidence type="ECO:0000313" key="2">
    <source>
        <dbReference type="Proteomes" id="UP000004986"/>
    </source>
</evidence>
<proteinExistence type="predicted"/>
<dbReference type="Proteomes" id="UP000004986">
    <property type="component" value="Unassembled WGS sequence"/>
</dbReference>
<evidence type="ECO:0000313" key="1">
    <source>
        <dbReference type="EMBL" id="EGH44454.1"/>
    </source>
</evidence>
<dbReference type="AlphaFoldDB" id="F3GBK4"/>
<accession>F3GBK4</accession>
<reference evidence="1 2" key="1">
    <citation type="journal article" date="2011" name="PLoS Pathog.">
        <title>Dynamic evolution of pathogenicity revealed by sequencing and comparative genomics of 19 Pseudomonas syringae isolates.</title>
        <authorList>
            <person name="Baltrus D.A."/>
            <person name="Nishimura M.T."/>
            <person name="Romanchuk A."/>
            <person name="Chang J.H."/>
            <person name="Mukhtar M.S."/>
            <person name="Cherkis K."/>
            <person name="Roach J."/>
            <person name="Grant S.R."/>
            <person name="Jones C.D."/>
            <person name="Dangl J.L."/>
        </authorList>
    </citation>
    <scope>NUCLEOTIDE SEQUENCE [LARGE SCALE GENOMIC DNA]</scope>
    <source>
        <strain evidence="1 2">1704B</strain>
    </source>
</reference>
<comment type="caution">
    <text evidence="1">The sequence shown here is derived from an EMBL/GenBank/DDBJ whole genome shotgun (WGS) entry which is preliminary data.</text>
</comment>
<protein>
    <submittedName>
        <fullName evidence="1">Uncharacterized protein</fullName>
    </submittedName>
</protein>
<dbReference type="HOGENOM" id="CLU_2782084_0_0_6"/>
<feature type="non-terminal residue" evidence="1">
    <location>
        <position position="1"/>
    </location>
</feature>
<name>F3GBK4_PSESJ</name>
<sequence>QFRRSIFGEYTGPFANKFAPTPCGQKPESAVTRALLRGGGWSGAERHEMHANAGRWHERQLFYQNGIL</sequence>
<keyword evidence="2" id="KW-1185">Reference proteome</keyword>
<dbReference type="EMBL" id="AEAI01000971">
    <property type="protein sequence ID" value="EGH44454.1"/>
    <property type="molecule type" value="Genomic_DNA"/>
</dbReference>
<organism evidence="1 2">
    <name type="scientific">Pseudomonas syringae pv. pisi str. 1704B</name>
    <dbReference type="NCBI Taxonomy" id="629263"/>
    <lineage>
        <taxon>Bacteria</taxon>
        <taxon>Pseudomonadati</taxon>
        <taxon>Pseudomonadota</taxon>
        <taxon>Gammaproteobacteria</taxon>
        <taxon>Pseudomonadales</taxon>
        <taxon>Pseudomonadaceae</taxon>
        <taxon>Pseudomonas</taxon>
        <taxon>Pseudomonas syringae</taxon>
    </lineage>
</organism>
<gene>
    <name evidence="1" type="ORF">PSYPI_19516</name>
</gene>